<keyword evidence="1" id="KW-0472">Membrane</keyword>
<gene>
    <name evidence="2" type="ORF">EJ08DRAFT_716942</name>
</gene>
<dbReference type="Proteomes" id="UP000800235">
    <property type="component" value="Unassembled WGS sequence"/>
</dbReference>
<accession>A0A9P4NQG5</accession>
<keyword evidence="1" id="KW-1133">Transmembrane helix</keyword>
<dbReference type="AlphaFoldDB" id="A0A9P4NQG5"/>
<sequence length="224" mass="24886">MSIRWLRRDAAVSRVSQPCKRPPCPSHPVRPFLHAKDVISQGGAALIFSRPANDIHRMSADVGRCQPNFHIICLAIVNNKIVAARTVVLLDSKDRRRKEPTGRHGNFLTFAAAIIHAITFTQLYHAWTQALNPNDAANNHLQARDSAETHRGKAVLTTEAAIALGVSIPAAIIALIGVGFAWATWRHQMKQAYSQEKKERSRRRVNSISTLGIAVPVRCYLHRS</sequence>
<feature type="transmembrane region" description="Helical" evidence="1">
    <location>
        <begin position="105"/>
        <end position="124"/>
    </location>
</feature>
<feature type="transmembrane region" description="Helical" evidence="1">
    <location>
        <begin position="160"/>
        <end position="185"/>
    </location>
</feature>
<name>A0A9P4NQG5_9PEZI</name>
<protein>
    <submittedName>
        <fullName evidence="2">Uncharacterized protein</fullName>
    </submittedName>
</protein>
<evidence type="ECO:0000313" key="3">
    <source>
        <dbReference type="Proteomes" id="UP000800235"/>
    </source>
</evidence>
<comment type="caution">
    <text evidence="2">The sequence shown here is derived from an EMBL/GenBank/DDBJ whole genome shotgun (WGS) entry which is preliminary data.</text>
</comment>
<evidence type="ECO:0000313" key="2">
    <source>
        <dbReference type="EMBL" id="KAF2429797.1"/>
    </source>
</evidence>
<organism evidence="2 3">
    <name type="scientific">Tothia fuscella</name>
    <dbReference type="NCBI Taxonomy" id="1048955"/>
    <lineage>
        <taxon>Eukaryota</taxon>
        <taxon>Fungi</taxon>
        <taxon>Dikarya</taxon>
        <taxon>Ascomycota</taxon>
        <taxon>Pezizomycotina</taxon>
        <taxon>Dothideomycetes</taxon>
        <taxon>Pleosporomycetidae</taxon>
        <taxon>Venturiales</taxon>
        <taxon>Cylindrosympodiaceae</taxon>
        <taxon>Tothia</taxon>
    </lineage>
</organism>
<proteinExistence type="predicted"/>
<keyword evidence="1" id="KW-0812">Transmembrane</keyword>
<reference evidence="2" key="1">
    <citation type="journal article" date="2020" name="Stud. Mycol.">
        <title>101 Dothideomycetes genomes: a test case for predicting lifestyles and emergence of pathogens.</title>
        <authorList>
            <person name="Haridas S."/>
            <person name="Albert R."/>
            <person name="Binder M."/>
            <person name="Bloem J."/>
            <person name="Labutti K."/>
            <person name="Salamov A."/>
            <person name="Andreopoulos B."/>
            <person name="Baker S."/>
            <person name="Barry K."/>
            <person name="Bills G."/>
            <person name="Bluhm B."/>
            <person name="Cannon C."/>
            <person name="Castanera R."/>
            <person name="Culley D."/>
            <person name="Daum C."/>
            <person name="Ezra D."/>
            <person name="Gonzalez J."/>
            <person name="Henrissat B."/>
            <person name="Kuo A."/>
            <person name="Liang C."/>
            <person name="Lipzen A."/>
            <person name="Lutzoni F."/>
            <person name="Magnuson J."/>
            <person name="Mondo S."/>
            <person name="Nolan M."/>
            <person name="Ohm R."/>
            <person name="Pangilinan J."/>
            <person name="Park H.-J."/>
            <person name="Ramirez L."/>
            <person name="Alfaro M."/>
            <person name="Sun H."/>
            <person name="Tritt A."/>
            <person name="Yoshinaga Y."/>
            <person name="Zwiers L.-H."/>
            <person name="Turgeon B."/>
            <person name="Goodwin S."/>
            <person name="Spatafora J."/>
            <person name="Crous P."/>
            <person name="Grigoriev I."/>
        </authorList>
    </citation>
    <scope>NUCLEOTIDE SEQUENCE</scope>
    <source>
        <strain evidence="2">CBS 130266</strain>
    </source>
</reference>
<keyword evidence="3" id="KW-1185">Reference proteome</keyword>
<evidence type="ECO:0000256" key="1">
    <source>
        <dbReference type="SAM" id="Phobius"/>
    </source>
</evidence>
<dbReference type="EMBL" id="MU007044">
    <property type="protein sequence ID" value="KAF2429797.1"/>
    <property type="molecule type" value="Genomic_DNA"/>
</dbReference>